<protein>
    <recommendedName>
        <fullName evidence="5">Secreted protein</fullName>
    </recommendedName>
</protein>
<feature type="chain" id="PRO_5045615273" description="Secreted protein" evidence="2">
    <location>
        <begin position="29"/>
        <end position="263"/>
    </location>
</feature>
<sequence length="263" mass="26564">MNRALFKMILGLAVALGLTLGAAPIASATPAAPAAPAAAAQAPDCSAQIAANNRANASYASANASVKAAQAKVTKLKKKIKKAKKHHAKKQVRKLNKKLKKAKQSLREKKQYRDRVAVTRSYTQRSLARCQAGTPAQGADSPIQALCDAGIPQALCDALAGLIPGGSTANPVGLLCAQFPQAAVLCDTISAGLPTDPADLLDLVQTLLQTLGLDGVVNTVLGSLGLGSLGDLLTGAGAGGVLSGLTDLLNQLGLGGIIPRAAA</sequence>
<evidence type="ECO:0000256" key="2">
    <source>
        <dbReference type="SAM" id="SignalP"/>
    </source>
</evidence>
<feature type="coiled-coil region" evidence="1">
    <location>
        <begin position="59"/>
        <end position="115"/>
    </location>
</feature>
<reference evidence="4" key="1">
    <citation type="journal article" date="2019" name="Int. J. Syst. Evol. Microbiol.">
        <title>The Global Catalogue of Microorganisms (GCM) 10K type strain sequencing project: providing services to taxonomists for standard genome sequencing and annotation.</title>
        <authorList>
            <consortium name="The Broad Institute Genomics Platform"/>
            <consortium name="The Broad Institute Genome Sequencing Center for Infectious Disease"/>
            <person name="Wu L."/>
            <person name="Ma J."/>
        </authorList>
    </citation>
    <scope>NUCLEOTIDE SEQUENCE [LARGE SCALE GENOMIC DNA]</scope>
    <source>
        <strain evidence="4">CCUG 52478</strain>
    </source>
</reference>
<dbReference type="Proteomes" id="UP001597229">
    <property type="component" value="Unassembled WGS sequence"/>
</dbReference>
<dbReference type="RefSeq" id="WP_367919827.1">
    <property type="nucleotide sequence ID" value="NZ_BAABAC010000024.1"/>
</dbReference>
<feature type="signal peptide" evidence="2">
    <location>
        <begin position="1"/>
        <end position="28"/>
    </location>
</feature>
<evidence type="ECO:0000256" key="1">
    <source>
        <dbReference type="SAM" id="Coils"/>
    </source>
</evidence>
<evidence type="ECO:0008006" key="5">
    <source>
        <dbReference type="Google" id="ProtNLM"/>
    </source>
</evidence>
<keyword evidence="2" id="KW-0732">Signal</keyword>
<dbReference type="EMBL" id="JBHTLX010000021">
    <property type="protein sequence ID" value="MFD1249484.1"/>
    <property type="molecule type" value="Genomic_DNA"/>
</dbReference>
<organism evidence="3 4">
    <name type="scientific">Nocardioides ginsengisoli</name>
    <dbReference type="NCBI Taxonomy" id="363868"/>
    <lineage>
        <taxon>Bacteria</taxon>
        <taxon>Bacillati</taxon>
        <taxon>Actinomycetota</taxon>
        <taxon>Actinomycetes</taxon>
        <taxon>Propionibacteriales</taxon>
        <taxon>Nocardioidaceae</taxon>
        <taxon>Nocardioides</taxon>
    </lineage>
</organism>
<keyword evidence="1" id="KW-0175">Coiled coil</keyword>
<evidence type="ECO:0000313" key="3">
    <source>
        <dbReference type="EMBL" id="MFD1249484.1"/>
    </source>
</evidence>
<keyword evidence="4" id="KW-1185">Reference proteome</keyword>
<gene>
    <name evidence="3" type="ORF">ACFQ3F_16915</name>
</gene>
<name>A0ABW3W367_9ACTN</name>
<proteinExistence type="predicted"/>
<evidence type="ECO:0000313" key="4">
    <source>
        <dbReference type="Proteomes" id="UP001597229"/>
    </source>
</evidence>
<accession>A0ABW3W367</accession>
<comment type="caution">
    <text evidence="3">The sequence shown here is derived from an EMBL/GenBank/DDBJ whole genome shotgun (WGS) entry which is preliminary data.</text>
</comment>